<evidence type="ECO:0000313" key="1">
    <source>
        <dbReference type="EMBL" id="MPC17001.1"/>
    </source>
</evidence>
<name>A0A5B7D6T0_PORTR</name>
<dbReference type="EMBL" id="VSRR010000553">
    <property type="protein sequence ID" value="MPC17001.1"/>
    <property type="molecule type" value="Genomic_DNA"/>
</dbReference>
<dbReference type="AlphaFoldDB" id="A0A5B7D6T0"/>
<accession>A0A5B7D6T0</accession>
<evidence type="ECO:0000313" key="2">
    <source>
        <dbReference type="Proteomes" id="UP000324222"/>
    </source>
</evidence>
<keyword evidence="2" id="KW-1185">Reference proteome</keyword>
<protein>
    <submittedName>
        <fullName evidence="1">Uncharacterized protein</fullName>
    </submittedName>
</protein>
<gene>
    <name evidence="1" type="ORF">E2C01_009845</name>
</gene>
<proteinExistence type="predicted"/>
<sequence length="119" mass="13727">MERWGHAIIYYRHQRLPLQAPSFIPPHLPHHRRKTKHFHPSFYRLNFLLPTRKRGFYMAITRLTESLPSLPSAPPSPSTSLCSFPLLPFSPPSFPPVLPDSCRAGRDIVEAQNDVDDEE</sequence>
<dbReference type="Proteomes" id="UP000324222">
    <property type="component" value="Unassembled WGS sequence"/>
</dbReference>
<comment type="caution">
    <text evidence="1">The sequence shown here is derived from an EMBL/GenBank/DDBJ whole genome shotgun (WGS) entry which is preliminary data.</text>
</comment>
<organism evidence="1 2">
    <name type="scientific">Portunus trituberculatus</name>
    <name type="common">Swimming crab</name>
    <name type="synonym">Neptunus trituberculatus</name>
    <dbReference type="NCBI Taxonomy" id="210409"/>
    <lineage>
        <taxon>Eukaryota</taxon>
        <taxon>Metazoa</taxon>
        <taxon>Ecdysozoa</taxon>
        <taxon>Arthropoda</taxon>
        <taxon>Crustacea</taxon>
        <taxon>Multicrustacea</taxon>
        <taxon>Malacostraca</taxon>
        <taxon>Eumalacostraca</taxon>
        <taxon>Eucarida</taxon>
        <taxon>Decapoda</taxon>
        <taxon>Pleocyemata</taxon>
        <taxon>Brachyura</taxon>
        <taxon>Eubrachyura</taxon>
        <taxon>Portunoidea</taxon>
        <taxon>Portunidae</taxon>
        <taxon>Portuninae</taxon>
        <taxon>Portunus</taxon>
    </lineage>
</organism>
<reference evidence="1 2" key="1">
    <citation type="submission" date="2019-05" db="EMBL/GenBank/DDBJ databases">
        <title>Another draft genome of Portunus trituberculatus and its Hox gene families provides insights of decapod evolution.</title>
        <authorList>
            <person name="Jeong J.-H."/>
            <person name="Song I."/>
            <person name="Kim S."/>
            <person name="Choi T."/>
            <person name="Kim D."/>
            <person name="Ryu S."/>
            <person name="Kim W."/>
        </authorList>
    </citation>
    <scope>NUCLEOTIDE SEQUENCE [LARGE SCALE GENOMIC DNA]</scope>
    <source>
        <tissue evidence="1">Muscle</tissue>
    </source>
</reference>